<reference evidence="1" key="1">
    <citation type="journal article" date="2014" name="Nat. Commun.">
        <title>The tobacco genome sequence and its comparison with those of tomato and potato.</title>
        <authorList>
            <person name="Sierro N."/>
            <person name="Battey J.N."/>
            <person name="Ouadi S."/>
            <person name="Bakaher N."/>
            <person name="Bovet L."/>
            <person name="Willig A."/>
            <person name="Goepfert S."/>
            <person name="Peitsch M.C."/>
            <person name="Ivanov N.V."/>
        </authorList>
    </citation>
    <scope>NUCLEOTIDE SEQUENCE [LARGE SCALE GENOMIC DNA]</scope>
</reference>
<dbReference type="PANTHER" id="PTHR34676">
    <property type="entry name" value="DUF4219 DOMAIN-CONTAINING PROTEIN-RELATED"/>
    <property type="match status" value="1"/>
</dbReference>
<dbReference type="Pfam" id="PF14223">
    <property type="entry name" value="Retrotran_gag_2"/>
    <property type="match status" value="1"/>
</dbReference>
<accession>A0A1S4AR24</accession>
<dbReference type="PANTHER" id="PTHR34676:SF8">
    <property type="entry name" value="TRANSMEMBRANE PROTEIN"/>
    <property type="match status" value="1"/>
</dbReference>
<reference evidence="2" key="2">
    <citation type="submission" date="2025-08" db="UniProtKB">
        <authorList>
            <consortium name="RefSeq"/>
        </authorList>
    </citation>
    <scope>IDENTIFICATION</scope>
    <source>
        <tissue evidence="2">Leaf</tissue>
    </source>
</reference>
<keyword evidence="1" id="KW-1185">Reference proteome</keyword>
<proteinExistence type="predicted"/>
<dbReference type="OrthoDB" id="1302458at2759"/>
<protein>
    <submittedName>
        <fullName evidence="2">Uncharacterized protein LOC107800369</fullName>
    </submittedName>
</protein>
<sequence>MVEYSELWDVIYDGPFIPTKTIGDLVVIVPKTRKEYNDADHTANREELSSKKILICAYEGTTQVKQSKIDMLTIKYDLFRMKDDESIQDTHTCFTSINELHYLGEIIPRNKLVRKILSVLPGSWESKVNVITGSKDLQKLTIDEHWQSENL</sequence>
<gene>
    <name evidence="2" type="primary">LOC107800369</name>
</gene>
<dbReference type="AlphaFoldDB" id="A0A1S4AR24"/>
<dbReference type="Proteomes" id="UP000790787">
    <property type="component" value="Chromosome 8"/>
</dbReference>
<dbReference type="GeneID" id="107800369"/>
<dbReference type="KEGG" id="nta:107800369"/>
<name>A0A1S4AR24_TOBAC</name>
<evidence type="ECO:0000313" key="1">
    <source>
        <dbReference type="Proteomes" id="UP000790787"/>
    </source>
</evidence>
<dbReference type="RefSeq" id="XP_016479015.1">
    <property type="nucleotide sequence ID" value="XM_016623529.1"/>
</dbReference>
<dbReference type="PaxDb" id="4097-A0A1S4AR24"/>
<organism evidence="1 2">
    <name type="scientific">Nicotiana tabacum</name>
    <name type="common">Common tobacco</name>
    <dbReference type="NCBI Taxonomy" id="4097"/>
    <lineage>
        <taxon>Eukaryota</taxon>
        <taxon>Viridiplantae</taxon>
        <taxon>Streptophyta</taxon>
        <taxon>Embryophyta</taxon>
        <taxon>Tracheophyta</taxon>
        <taxon>Spermatophyta</taxon>
        <taxon>Magnoliopsida</taxon>
        <taxon>eudicotyledons</taxon>
        <taxon>Gunneridae</taxon>
        <taxon>Pentapetalae</taxon>
        <taxon>asterids</taxon>
        <taxon>lamiids</taxon>
        <taxon>Solanales</taxon>
        <taxon>Solanaceae</taxon>
        <taxon>Nicotianoideae</taxon>
        <taxon>Nicotianeae</taxon>
        <taxon>Nicotiana</taxon>
    </lineage>
</organism>
<evidence type="ECO:0000313" key="2">
    <source>
        <dbReference type="RefSeq" id="XP_016479015.1"/>
    </source>
</evidence>